<proteinExistence type="predicted"/>
<dbReference type="InterPro" id="IPR051055">
    <property type="entry name" value="PIF1_helicase"/>
</dbReference>
<evidence type="ECO:0008006" key="3">
    <source>
        <dbReference type="Google" id="ProtNLM"/>
    </source>
</evidence>
<reference evidence="1 2" key="1">
    <citation type="journal article" date="2024" name="Nat. Commun.">
        <title>Phylogenomics reveals the evolutionary origins of lichenization in chlorophyte algae.</title>
        <authorList>
            <person name="Puginier C."/>
            <person name="Libourel C."/>
            <person name="Otte J."/>
            <person name="Skaloud P."/>
            <person name="Haon M."/>
            <person name="Grisel S."/>
            <person name="Petersen M."/>
            <person name="Berrin J.G."/>
            <person name="Delaux P.M."/>
            <person name="Dal Grande F."/>
            <person name="Keller J."/>
        </authorList>
    </citation>
    <scope>NUCLEOTIDE SEQUENCE [LARGE SCALE GENOMIC DNA]</scope>
    <source>
        <strain evidence="1 2">SAG 2043</strain>
    </source>
</reference>
<gene>
    <name evidence="1" type="ORF">WJX72_006051</name>
</gene>
<protein>
    <recommendedName>
        <fullName evidence="3">DNA helicase</fullName>
    </recommendedName>
</protein>
<dbReference type="AlphaFoldDB" id="A0AAW1R6V5"/>
<organism evidence="1 2">
    <name type="scientific">[Myrmecia] bisecta</name>
    <dbReference type="NCBI Taxonomy" id="41462"/>
    <lineage>
        <taxon>Eukaryota</taxon>
        <taxon>Viridiplantae</taxon>
        <taxon>Chlorophyta</taxon>
        <taxon>core chlorophytes</taxon>
        <taxon>Trebouxiophyceae</taxon>
        <taxon>Trebouxiales</taxon>
        <taxon>Trebouxiaceae</taxon>
        <taxon>Myrmecia</taxon>
    </lineage>
</organism>
<dbReference type="PANTHER" id="PTHR47642">
    <property type="entry name" value="ATP-DEPENDENT DNA HELICASE"/>
    <property type="match status" value="1"/>
</dbReference>
<keyword evidence="2" id="KW-1185">Reference proteome</keyword>
<evidence type="ECO:0000313" key="2">
    <source>
        <dbReference type="Proteomes" id="UP001489004"/>
    </source>
</evidence>
<sequence>MEELTLYQYFRSYEVTTEKRPNHIRVGTDGFNNAVYARKSVVRYSDYHPAYQCDAFFYNLLLEYVPFRNEEELIQLSNSPGQYFLECALRPEGCPARCNTVEELEQHVQLYTERHFLKDEQRQHVVDLVLTQHPIDVHPIDSVADIPAHLQRAAQDSDDDEDPMLNMSDLRAEFQDMDGAELSDEQRTVFAALKDATGLHLLEGVPDTCKLTHLPSTHPAFKALLAADVIIVDECSMLTSYTLDTMLYRVQQESIDAALADCVLAPGTVMQHFTADTTILCCHVEQTIQYNADAIAMLYPAPEIVDIPVHTNAQDVPELQKWVNDSTFHALRKVAVGAKVILNYNLDIAQRAANGNTGIVTDIITKNGSVSAITILLDGSTKPFTVRRSSYQYTHWNGRSYFRCTFPLLLGYAMTGHRSQGATIAHDVIVDVGEDGAVLGWCMSCSAG</sequence>
<accession>A0AAW1R6V5</accession>
<evidence type="ECO:0000313" key="1">
    <source>
        <dbReference type="EMBL" id="KAK9829469.1"/>
    </source>
</evidence>
<dbReference type="Proteomes" id="UP001489004">
    <property type="component" value="Unassembled WGS sequence"/>
</dbReference>
<dbReference type="InterPro" id="IPR027417">
    <property type="entry name" value="P-loop_NTPase"/>
</dbReference>
<dbReference type="EMBL" id="JALJOR010000001">
    <property type="protein sequence ID" value="KAK9829469.1"/>
    <property type="molecule type" value="Genomic_DNA"/>
</dbReference>
<dbReference type="SUPFAM" id="SSF52540">
    <property type="entry name" value="P-loop containing nucleoside triphosphate hydrolases"/>
    <property type="match status" value="1"/>
</dbReference>
<dbReference type="PANTHER" id="PTHR47642:SF5">
    <property type="entry name" value="ATP-DEPENDENT DNA HELICASE"/>
    <property type="match status" value="1"/>
</dbReference>
<name>A0AAW1R6V5_9CHLO</name>
<comment type="caution">
    <text evidence="1">The sequence shown here is derived from an EMBL/GenBank/DDBJ whole genome shotgun (WGS) entry which is preliminary data.</text>
</comment>